<reference evidence="6" key="1">
    <citation type="submission" date="2020-07" db="EMBL/GenBank/DDBJ databases">
        <title>Genome sequence and genetic diversity analysis of an under-domesticated orphan crop, white fonio (Digitaria exilis).</title>
        <authorList>
            <person name="Bennetzen J.L."/>
            <person name="Chen S."/>
            <person name="Ma X."/>
            <person name="Wang X."/>
            <person name="Yssel A.E.J."/>
            <person name="Chaluvadi S.R."/>
            <person name="Johnson M."/>
            <person name="Gangashetty P."/>
            <person name="Hamidou F."/>
            <person name="Sanogo M.D."/>
            <person name="Zwaenepoel A."/>
            <person name="Wallace J."/>
            <person name="Van De Peer Y."/>
            <person name="Van Deynze A."/>
        </authorList>
    </citation>
    <scope>NUCLEOTIDE SEQUENCE</scope>
    <source>
        <tissue evidence="6">Leaves</tissue>
    </source>
</reference>
<feature type="chain" id="PRO_5032734599" description="Pectinesterase inhibitor domain-containing protein" evidence="4">
    <location>
        <begin position="29"/>
        <end position="382"/>
    </location>
</feature>
<dbReference type="GO" id="GO:0004857">
    <property type="term" value="F:enzyme inhibitor activity"/>
    <property type="evidence" value="ECO:0007669"/>
    <property type="project" value="InterPro"/>
</dbReference>
<evidence type="ECO:0000313" key="6">
    <source>
        <dbReference type="EMBL" id="KAF8692222.1"/>
    </source>
</evidence>
<feature type="domain" description="Pectinesterase inhibitor" evidence="5">
    <location>
        <begin position="229"/>
        <end position="355"/>
    </location>
</feature>
<dbReference type="PANTHER" id="PTHR35357">
    <property type="entry name" value="OS02G0537100 PROTEIN"/>
    <property type="match status" value="1"/>
</dbReference>
<protein>
    <recommendedName>
        <fullName evidence="5">Pectinesterase inhibitor domain-containing protein</fullName>
    </recommendedName>
</protein>
<sequence>MTKLHPLLAVAVAAALSFFFLSCGAAAADTVADSCEAIRDFVDVSFCASRLRSVPGAAAADRHGHLLMAADLAAASGASARDAAAALARRVAGDDQAARLREDALEACGMLYGAASVPALRLMRGYAAARSWAAARALLPLTGQAGIGCDAALGGSPAATAGGGEMAAANREFDQLSTMATALLNKLLGSPERATSTTMAASTLMLSFLLASAAAVCAGAAGVTNTTVLDTVCSFLGGYYVTPELCTSVLCHDPSSPCRAARDGPAVAALAARLAAANVTAARDSVAAAAAAAASTPDAETKAGLRACLQLYTGAAAALEWAAGSVAAGRLAGAREVLQAAQYVSAGCDGMVAGEAMPKENGGFDTMVIVAHAVVASLSTAY</sequence>
<feature type="domain" description="Pectinesterase inhibitor" evidence="5">
    <location>
        <begin position="30"/>
        <end position="183"/>
    </location>
</feature>
<dbReference type="SUPFAM" id="SSF101148">
    <property type="entry name" value="Plant invertase/pectin methylesterase inhibitor"/>
    <property type="match status" value="2"/>
</dbReference>
<dbReference type="EMBL" id="JACEFO010001947">
    <property type="protein sequence ID" value="KAF8692222.1"/>
    <property type="molecule type" value="Genomic_DNA"/>
</dbReference>
<gene>
    <name evidence="6" type="ORF">HU200_039825</name>
</gene>
<dbReference type="Gene3D" id="1.20.140.40">
    <property type="entry name" value="Invertase/pectin methylesterase inhibitor family protein"/>
    <property type="match status" value="2"/>
</dbReference>
<evidence type="ECO:0000259" key="5">
    <source>
        <dbReference type="Pfam" id="PF04043"/>
    </source>
</evidence>
<keyword evidence="7" id="KW-1185">Reference proteome</keyword>
<dbReference type="Proteomes" id="UP000636709">
    <property type="component" value="Unassembled WGS sequence"/>
</dbReference>
<dbReference type="InterPro" id="IPR006501">
    <property type="entry name" value="Pectinesterase_inhib_dom"/>
</dbReference>
<keyword evidence="2" id="KW-1015">Disulfide bond</keyword>
<accession>A0A835BLN2</accession>
<name>A0A835BLN2_9POAL</name>
<dbReference type="PROSITE" id="PS51257">
    <property type="entry name" value="PROKAR_LIPOPROTEIN"/>
    <property type="match status" value="1"/>
</dbReference>
<evidence type="ECO:0000256" key="4">
    <source>
        <dbReference type="SAM" id="SignalP"/>
    </source>
</evidence>
<evidence type="ECO:0000256" key="1">
    <source>
        <dbReference type="ARBA" id="ARBA00022729"/>
    </source>
</evidence>
<keyword evidence="1 4" id="KW-0732">Signal</keyword>
<dbReference type="AlphaFoldDB" id="A0A835BLN2"/>
<comment type="similarity">
    <text evidence="3">Belongs to the PMEI family.</text>
</comment>
<comment type="caution">
    <text evidence="6">The sequence shown here is derived from an EMBL/GenBank/DDBJ whole genome shotgun (WGS) entry which is preliminary data.</text>
</comment>
<dbReference type="Pfam" id="PF04043">
    <property type="entry name" value="PMEI"/>
    <property type="match status" value="2"/>
</dbReference>
<dbReference type="PANTHER" id="PTHR35357:SF4">
    <property type="entry name" value="PECTINESTERASE INHIBITOR DOMAIN CONTAINING PROTEIN"/>
    <property type="match status" value="1"/>
</dbReference>
<feature type="signal peptide" evidence="4">
    <location>
        <begin position="1"/>
        <end position="28"/>
    </location>
</feature>
<dbReference type="InterPro" id="IPR035513">
    <property type="entry name" value="Invertase/methylesterase_inhib"/>
</dbReference>
<organism evidence="6 7">
    <name type="scientific">Digitaria exilis</name>
    <dbReference type="NCBI Taxonomy" id="1010633"/>
    <lineage>
        <taxon>Eukaryota</taxon>
        <taxon>Viridiplantae</taxon>
        <taxon>Streptophyta</taxon>
        <taxon>Embryophyta</taxon>
        <taxon>Tracheophyta</taxon>
        <taxon>Spermatophyta</taxon>
        <taxon>Magnoliopsida</taxon>
        <taxon>Liliopsida</taxon>
        <taxon>Poales</taxon>
        <taxon>Poaceae</taxon>
        <taxon>PACMAD clade</taxon>
        <taxon>Panicoideae</taxon>
        <taxon>Panicodae</taxon>
        <taxon>Paniceae</taxon>
        <taxon>Anthephorinae</taxon>
        <taxon>Digitaria</taxon>
    </lineage>
</organism>
<dbReference type="OrthoDB" id="692986at2759"/>
<proteinExistence type="inferred from homology"/>
<evidence type="ECO:0000256" key="3">
    <source>
        <dbReference type="ARBA" id="ARBA00038471"/>
    </source>
</evidence>
<evidence type="ECO:0000313" key="7">
    <source>
        <dbReference type="Proteomes" id="UP000636709"/>
    </source>
</evidence>
<evidence type="ECO:0000256" key="2">
    <source>
        <dbReference type="ARBA" id="ARBA00023157"/>
    </source>
</evidence>